<dbReference type="AlphaFoldDB" id="I8UJ21"/>
<dbReference type="InterPro" id="IPR046126">
    <property type="entry name" value="DUF6123"/>
</dbReference>
<protein>
    <submittedName>
        <fullName evidence="1">Uncharacterized protein</fullName>
    </submittedName>
</protein>
<dbReference type="Proteomes" id="UP000004080">
    <property type="component" value="Unassembled WGS sequence"/>
</dbReference>
<keyword evidence="2" id="KW-1185">Reference proteome</keyword>
<dbReference type="eggNOG" id="ENOG50333CR">
    <property type="taxonomic scope" value="Bacteria"/>
</dbReference>
<dbReference type="EMBL" id="AKKV01000020">
    <property type="protein sequence ID" value="EIT86828.1"/>
    <property type="molecule type" value="Genomic_DNA"/>
</dbReference>
<proteinExistence type="predicted"/>
<dbReference type="STRING" id="1196324.A374_04619"/>
<evidence type="ECO:0000313" key="2">
    <source>
        <dbReference type="Proteomes" id="UP000004080"/>
    </source>
</evidence>
<dbReference type="Pfam" id="PF19618">
    <property type="entry name" value="DUF6123"/>
    <property type="match status" value="1"/>
</dbReference>
<accession>I8UJ21</accession>
<sequence>MAFSIEEYVRFLASKGIVLQEKDRAFIEFGQHYTGMSEQMVTVAIELTLKIQREFDGSYYIALLETFKNQWIASKQAAYAYLAQVEKELIQQ</sequence>
<dbReference type="RefSeq" id="WP_007201023.1">
    <property type="nucleotide sequence ID" value="NZ_AKKV01000020.1"/>
</dbReference>
<evidence type="ECO:0000313" key="1">
    <source>
        <dbReference type="EMBL" id="EIT86828.1"/>
    </source>
</evidence>
<reference evidence="1 2" key="1">
    <citation type="journal article" date="2012" name="J. Bacteriol.">
        <title>Genome of Bacillus macauensis ZFHKF-1, a Long-Chain-Forming Bacterium.</title>
        <authorList>
            <person name="Cai L."/>
            <person name="Zhang T."/>
        </authorList>
    </citation>
    <scope>NUCLEOTIDE SEQUENCE [LARGE SCALE GENOMIC DNA]</scope>
    <source>
        <strain evidence="1 2">ZFHKF-1</strain>
    </source>
</reference>
<name>I8UJ21_9BACL</name>
<gene>
    <name evidence="1" type="ORF">A374_04619</name>
</gene>
<dbReference type="OrthoDB" id="2453381at2"/>
<dbReference type="PATRIC" id="fig|1196324.3.peg.939"/>
<comment type="caution">
    <text evidence="1">The sequence shown here is derived from an EMBL/GenBank/DDBJ whole genome shotgun (WGS) entry which is preliminary data.</text>
</comment>
<organism evidence="1 2">
    <name type="scientific">Fictibacillus macauensis ZFHKF-1</name>
    <dbReference type="NCBI Taxonomy" id="1196324"/>
    <lineage>
        <taxon>Bacteria</taxon>
        <taxon>Bacillati</taxon>
        <taxon>Bacillota</taxon>
        <taxon>Bacilli</taxon>
        <taxon>Bacillales</taxon>
        <taxon>Fictibacillaceae</taxon>
        <taxon>Fictibacillus</taxon>
    </lineage>
</organism>